<feature type="region of interest" description="Disordered" evidence="1">
    <location>
        <begin position="33"/>
        <end position="73"/>
    </location>
</feature>
<feature type="compositionally biased region" description="Basic and acidic residues" evidence="1">
    <location>
        <begin position="39"/>
        <end position="52"/>
    </location>
</feature>
<evidence type="ECO:0000313" key="3">
    <source>
        <dbReference type="EMBL" id="TVY53310.1"/>
    </source>
</evidence>
<evidence type="ECO:0000313" key="4">
    <source>
        <dbReference type="Proteomes" id="UP000481288"/>
    </source>
</evidence>
<keyword evidence="4" id="KW-1185">Reference proteome</keyword>
<dbReference type="PANTHER" id="PTHR28160:SF1">
    <property type="entry name" value="LARGE RIBOSOMAL SUBUNIT PROTEIN ML57"/>
    <property type="match status" value="1"/>
</dbReference>
<dbReference type="AlphaFoldDB" id="A0A7D8YSW2"/>
<dbReference type="EMBL" id="QGMG01000472">
    <property type="protein sequence ID" value="TVY53310.1"/>
    <property type="molecule type" value="Genomic_DNA"/>
</dbReference>
<dbReference type="GO" id="GO:0004525">
    <property type="term" value="F:ribonuclease III activity"/>
    <property type="evidence" value="ECO:0007669"/>
    <property type="project" value="InterPro"/>
</dbReference>
<accession>A0A7D8YSW2</accession>
<organism evidence="3 4">
    <name type="scientific">Lachnellula cervina</name>
    <dbReference type="NCBI Taxonomy" id="1316786"/>
    <lineage>
        <taxon>Eukaryota</taxon>
        <taxon>Fungi</taxon>
        <taxon>Dikarya</taxon>
        <taxon>Ascomycota</taxon>
        <taxon>Pezizomycotina</taxon>
        <taxon>Leotiomycetes</taxon>
        <taxon>Helotiales</taxon>
        <taxon>Lachnaceae</taxon>
        <taxon>Lachnellula</taxon>
    </lineage>
</organism>
<evidence type="ECO:0000256" key="1">
    <source>
        <dbReference type="SAM" id="MobiDB-lite"/>
    </source>
</evidence>
<sequence length="257" mass="28849">MASRTASRPLQCVLKRVRPSCECSSIRTSSIRQFSASRSRAEQSETDRDQRPRWSYTPEEMKAPFPWKPQDPSKVFECNEDPEKLDRFYVNFLGRGGDTMLADEVKWLAITHKSFDQGRRGFNDRLAFFGRRILTLQTNLALLNSPTTATRTHVGGNPSDDRIPFLHPALEGIENLSSAPVGEILTKERLSALATQVGMREIMRWQPRLVNKLDHSGIDVILTTCMYAIIGAIALHRGGAVANEVAREKILKPLGVS</sequence>
<dbReference type="FunFam" id="1.10.1520.10:FF:000018">
    <property type="entry name" value="RNase III domain protein"/>
    <property type="match status" value="1"/>
</dbReference>
<protein>
    <recommendedName>
        <fullName evidence="2">RNase III domain-containing protein</fullName>
    </recommendedName>
</protein>
<evidence type="ECO:0000259" key="2">
    <source>
        <dbReference type="Pfam" id="PF14622"/>
    </source>
</evidence>
<dbReference type="OrthoDB" id="2281895at2759"/>
<dbReference type="SUPFAM" id="SSF69065">
    <property type="entry name" value="RNase III domain-like"/>
    <property type="match status" value="1"/>
</dbReference>
<dbReference type="Pfam" id="PF14622">
    <property type="entry name" value="Ribonucleas_3_3"/>
    <property type="match status" value="1"/>
</dbReference>
<proteinExistence type="predicted"/>
<gene>
    <name evidence="3" type="ORF">LCER1_G006734</name>
</gene>
<dbReference type="InterPro" id="IPR036389">
    <property type="entry name" value="RNase_III_sf"/>
</dbReference>
<name>A0A7D8YSW2_9HELO</name>
<dbReference type="GO" id="GO:0005762">
    <property type="term" value="C:mitochondrial large ribosomal subunit"/>
    <property type="evidence" value="ECO:0007669"/>
    <property type="project" value="InterPro"/>
</dbReference>
<dbReference type="Proteomes" id="UP000481288">
    <property type="component" value="Unassembled WGS sequence"/>
</dbReference>
<feature type="domain" description="RNase III" evidence="2">
    <location>
        <begin position="103"/>
        <end position="254"/>
    </location>
</feature>
<dbReference type="InterPro" id="IPR000999">
    <property type="entry name" value="RNase_III_dom"/>
</dbReference>
<dbReference type="PANTHER" id="PTHR28160">
    <property type="entry name" value="54S RIBOSOMAL PROTEIN L15, MITOCHONDRIAL"/>
    <property type="match status" value="1"/>
</dbReference>
<dbReference type="GO" id="GO:0006396">
    <property type="term" value="P:RNA processing"/>
    <property type="evidence" value="ECO:0007669"/>
    <property type="project" value="InterPro"/>
</dbReference>
<dbReference type="GO" id="GO:0032543">
    <property type="term" value="P:mitochondrial translation"/>
    <property type="evidence" value="ECO:0007669"/>
    <property type="project" value="InterPro"/>
</dbReference>
<dbReference type="InterPro" id="IPR040030">
    <property type="entry name" value="Ribosomal_mL57"/>
</dbReference>
<comment type="caution">
    <text evidence="3">The sequence shown here is derived from an EMBL/GenBank/DDBJ whole genome shotgun (WGS) entry which is preliminary data.</text>
</comment>
<reference evidence="3 4" key="1">
    <citation type="submission" date="2018-05" db="EMBL/GenBank/DDBJ databases">
        <title>Whole genome sequencing for identification of molecular markers to develop diagnostic detection tools for the regulated plant pathogen Lachnellula willkommii.</title>
        <authorList>
            <person name="Giroux E."/>
            <person name="Bilodeau G."/>
        </authorList>
    </citation>
    <scope>NUCLEOTIDE SEQUENCE [LARGE SCALE GENOMIC DNA]</scope>
    <source>
        <strain evidence="3 4">CBS 625.97</strain>
    </source>
</reference>
<dbReference type="Gene3D" id="1.10.1520.10">
    <property type="entry name" value="Ribonuclease III domain"/>
    <property type="match status" value="1"/>
</dbReference>
<dbReference type="GO" id="GO:0003735">
    <property type="term" value="F:structural constituent of ribosome"/>
    <property type="evidence" value="ECO:0007669"/>
    <property type="project" value="InterPro"/>
</dbReference>